<evidence type="ECO:0000256" key="5">
    <source>
        <dbReference type="ARBA" id="ARBA00023014"/>
    </source>
</evidence>
<sequence length="203" mass="22655">MPEPTLITHNPLIVLLVLPFLVVFVWATWLEVRRWWRYGPSGNNRAAFPIDETAPSYEPPAPEGDPDAQDVNTPNEHSIEAETMTDAKTQINETVKSNDVVLFMKGTKEMPQCGFSSRVAGVLNFMGVDFTEVNVLADENIRQGIKDYSDWPTIPQLYVKGEFVGGCDIITEMTLSGELDQLFEQSGVNYDKDAADKIREANG</sequence>
<dbReference type="SUPFAM" id="SSF52833">
    <property type="entry name" value="Thioredoxin-like"/>
    <property type="match status" value="1"/>
</dbReference>
<accession>A0A1H8NFW8</accession>
<dbReference type="GO" id="GO:0051537">
    <property type="term" value="F:2 iron, 2 sulfur cluster binding"/>
    <property type="evidence" value="ECO:0007669"/>
    <property type="project" value="UniProtKB-KW"/>
</dbReference>
<dbReference type="STRING" id="569882.SAMN04490248_103161"/>
<evidence type="ECO:0000313" key="12">
    <source>
        <dbReference type="Proteomes" id="UP000198893"/>
    </source>
</evidence>
<dbReference type="PANTHER" id="PTHR10293">
    <property type="entry name" value="GLUTAREDOXIN FAMILY MEMBER"/>
    <property type="match status" value="1"/>
</dbReference>
<evidence type="ECO:0000256" key="8">
    <source>
        <dbReference type="SAM" id="MobiDB-lite"/>
    </source>
</evidence>
<keyword evidence="9" id="KW-1133">Transmembrane helix</keyword>
<evidence type="ECO:0000259" key="10">
    <source>
        <dbReference type="Pfam" id="PF00462"/>
    </source>
</evidence>
<keyword evidence="4" id="KW-0408">Iron</keyword>
<evidence type="ECO:0000256" key="2">
    <source>
        <dbReference type="ARBA" id="ARBA00022714"/>
    </source>
</evidence>
<dbReference type="Pfam" id="PF00462">
    <property type="entry name" value="Glutaredoxin"/>
    <property type="match status" value="1"/>
</dbReference>
<feature type="domain" description="Glutaredoxin" evidence="10">
    <location>
        <begin position="100"/>
        <end position="164"/>
    </location>
</feature>
<dbReference type="FunFam" id="3.40.30.10:FF:000005">
    <property type="entry name" value="Glutaredoxin 5"/>
    <property type="match status" value="1"/>
</dbReference>
<dbReference type="EMBL" id="FODS01000003">
    <property type="protein sequence ID" value="SEO28520.1"/>
    <property type="molecule type" value="Genomic_DNA"/>
</dbReference>
<keyword evidence="3" id="KW-0479">Metal-binding</keyword>
<evidence type="ECO:0000256" key="6">
    <source>
        <dbReference type="ARBA" id="ARBA00023284"/>
    </source>
</evidence>
<evidence type="ECO:0000256" key="3">
    <source>
        <dbReference type="ARBA" id="ARBA00022723"/>
    </source>
</evidence>
<dbReference type="NCBIfam" id="TIGR00365">
    <property type="entry name" value="Grx4 family monothiol glutaredoxin"/>
    <property type="match status" value="1"/>
</dbReference>
<evidence type="ECO:0000256" key="1">
    <source>
        <dbReference type="ARBA" id="ARBA00009630"/>
    </source>
</evidence>
<proteinExistence type="inferred from homology"/>
<evidence type="ECO:0000256" key="4">
    <source>
        <dbReference type="ARBA" id="ARBA00023004"/>
    </source>
</evidence>
<dbReference type="CDD" id="cd03028">
    <property type="entry name" value="GRX_PICOT_like"/>
    <property type="match status" value="1"/>
</dbReference>
<keyword evidence="5" id="KW-0411">Iron-sulfur</keyword>
<evidence type="ECO:0000256" key="7">
    <source>
        <dbReference type="ARBA" id="ARBA00070454"/>
    </source>
</evidence>
<dbReference type="Proteomes" id="UP000198893">
    <property type="component" value="Unassembled WGS sequence"/>
</dbReference>
<name>A0A1H8NFW8_9RHOB</name>
<feature type="region of interest" description="Disordered" evidence="8">
    <location>
        <begin position="49"/>
        <end position="70"/>
    </location>
</feature>
<dbReference type="PROSITE" id="PS51354">
    <property type="entry name" value="GLUTAREDOXIN_2"/>
    <property type="match status" value="1"/>
</dbReference>
<evidence type="ECO:0000313" key="11">
    <source>
        <dbReference type="EMBL" id="SEO28520.1"/>
    </source>
</evidence>
<feature type="transmembrane region" description="Helical" evidence="9">
    <location>
        <begin position="12"/>
        <end position="30"/>
    </location>
</feature>
<evidence type="ECO:0000256" key="9">
    <source>
        <dbReference type="SAM" id="Phobius"/>
    </source>
</evidence>
<reference evidence="11 12" key="1">
    <citation type="submission" date="2016-10" db="EMBL/GenBank/DDBJ databases">
        <authorList>
            <person name="de Groot N.N."/>
        </authorList>
    </citation>
    <scope>NUCLEOTIDE SEQUENCE [LARGE SCALE GENOMIC DNA]</scope>
    <source>
        <strain evidence="11 12">DSM 27842</strain>
    </source>
</reference>
<dbReference type="PANTHER" id="PTHR10293:SF16">
    <property type="entry name" value="GLUTAREDOXIN-RELATED PROTEIN 5, MITOCHONDRIAL"/>
    <property type="match status" value="1"/>
</dbReference>
<keyword evidence="2" id="KW-0001">2Fe-2S</keyword>
<keyword evidence="12" id="KW-1185">Reference proteome</keyword>
<protein>
    <recommendedName>
        <fullName evidence="7">Probable monothiol glutaredoxin 2</fullName>
    </recommendedName>
</protein>
<gene>
    <name evidence="11" type="ORF">SAMN04490248_103161</name>
</gene>
<dbReference type="Gene3D" id="3.40.30.10">
    <property type="entry name" value="Glutaredoxin"/>
    <property type="match status" value="1"/>
</dbReference>
<dbReference type="AlphaFoldDB" id="A0A1H8NFW8"/>
<dbReference type="InterPro" id="IPR033658">
    <property type="entry name" value="GRX_PICOT-like"/>
</dbReference>
<dbReference type="InterPro" id="IPR004480">
    <property type="entry name" value="Monothiol_GRX-rel"/>
</dbReference>
<dbReference type="InterPro" id="IPR002109">
    <property type="entry name" value="Glutaredoxin"/>
</dbReference>
<dbReference type="GO" id="GO:0046872">
    <property type="term" value="F:metal ion binding"/>
    <property type="evidence" value="ECO:0007669"/>
    <property type="project" value="UniProtKB-KW"/>
</dbReference>
<organism evidence="11 12">
    <name type="scientific">Salinihabitans flavidus</name>
    <dbReference type="NCBI Taxonomy" id="569882"/>
    <lineage>
        <taxon>Bacteria</taxon>
        <taxon>Pseudomonadati</taxon>
        <taxon>Pseudomonadota</taxon>
        <taxon>Alphaproteobacteria</taxon>
        <taxon>Rhodobacterales</taxon>
        <taxon>Roseobacteraceae</taxon>
        <taxon>Salinihabitans</taxon>
    </lineage>
</organism>
<dbReference type="InterPro" id="IPR036249">
    <property type="entry name" value="Thioredoxin-like_sf"/>
</dbReference>
<comment type="similarity">
    <text evidence="1">Belongs to the glutaredoxin family. Monothiol subfamily.</text>
</comment>
<keyword evidence="6" id="KW-0676">Redox-active center</keyword>
<keyword evidence="9" id="KW-0472">Membrane</keyword>
<keyword evidence="9" id="KW-0812">Transmembrane</keyword>